<dbReference type="STRING" id="177437.HRM2_01350"/>
<dbReference type="KEGG" id="dat:HRM2_01350"/>
<dbReference type="InterPro" id="IPR036291">
    <property type="entry name" value="NAD(P)-bd_dom_sf"/>
</dbReference>
<dbReference type="HOGENOM" id="CLU_007383_6_11_7"/>
<dbReference type="OrthoDB" id="9774199at2"/>
<evidence type="ECO:0000313" key="2">
    <source>
        <dbReference type="EMBL" id="ACN13257.1"/>
    </source>
</evidence>
<dbReference type="PANTHER" id="PTHR12126:SF11">
    <property type="entry name" value="NADH DEHYDROGENASE [UBIQUINONE] 1 ALPHA SUBCOMPLEX SUBUNIT 9, MITOCHONDRIAL"/>
    <property type="match status" value="1"/>
</dbReference>
<dbReference type="GO" id="GO:0044877">
    <property type="term" value="F:protein-containing complex binding"/>
    <property type="evidence" value="ECO:0007669"/>
    <property type="project" value="TreeGrafter"/>
</dbReference>
<dbReference type="RefSeq" id="WP_012662506.1">
    <property type="nucleotide sequence ID" value="NC_012108.1"/>
</dbReference>
<dbReference type="Pfam" id="PF11066">
    <property type="entry name" value="DUF2867"/>
    <property type="match status" value="1"/>
</dbReference>
<dbReference type="InterPro" id="IPR008030">
    <property type="entry name" value="NmrA-like"/>
</dbReference>
<accession>C0QEE0</accession>
<sequence>MKKEFDENKGGITKRILVTGATGYIAARLIPILLRSGYRVRAMGRSIKKMAERSWGTHSDIELVKGDILDRDSLEKAVHGCGTVYYLVHSMISKQGEYKTADRIGAENMAAAAEAENAEHIIYLGGLGDITDKNASRHLISRNEVGEILKKGSVPVTILRAAMILGSGSASFEILRYLAERLPVMITPKWVSMPTQPIAVSNVLGYLTGCIDHPQIRGMTFDIGGPDVYSYRELFKIFAEEAGLTKPVMIPVPVLTPRLSSLWIHLVTPVPASIAQPLAEGLSIPTICTENRITKMIPQKLVNCREAIRRTLQRTLVEQIDDCRESSRLNVYPEWSVNGDAGYSGGTLFKMGYRTRVKGSRDNLWEIVEKIGGEQGYYGGNTLWKIRGAIDRLSGGVGLLPGRGSNNQLKAGDIVDFWQVFEVVPSNSLILVAKMKSPGEAFFQIRLKPCSNQEIELMILSFFKPKGIAGILYWYLLYPFHQWVFNQMSKGMTEKSGLKQITWPQQFEPVLATSCILDHDKPAAEPS</sequence>
<evidence type="ECO:0000259" key="1">
    <source>
        <dbReference type="Pfam" id="PF05368"/>
    </source>
</evidence>
<reference evidence="2 3" key="1">
    <citation type="journal article" date="2009" name="Environ. Microbiol.">
        <title>Genome sequence of Desulfobacterium autotrophicum HRM2, a marine sulfate reducer oxidizing organic carbon completely to carbon dioxide.</title>
        <authorList>
            <person name="Strittmatter A.W."/>
            <person name="Liesegang H."/>
            <person name="Rabus R."/>
            <person name="Decker I."/>
            <person name="Amann J."/>
            <person name="Andres S."/>
            <person name="Henne A."/>
            <person name="Fricke W.F."/>
            <person name="Martinez-Arias R."/>
            <person name="Bartels D."/>
            <person name="Goesmann A."/>
            <person name="Krause L."/>
            <person name="Puehler A."/>
            <person name="Klenk H.P."/>
            <person name="Richter M."/>
            <person name="Schuler M."/>
            <person name="Gloeckner F.O."/>
            <person name="Meyerdierks A."/>
            <person name="Gottschalk G."/>
            <person name="Amann R."/>
        </authorList>
    </citation>
    <scope>NUCLEOTIDE SEQUENCE [LARGE SCALE GENOMIC DNA]</scope>
    <source>
        <strain evidence="3">ATCC 43914 / DSM 3382 / HRM2</strain>
    </source>
</reference>
<dbReference type="Pfam" id="PF05368">
    <property type="entry name" value="NmrA"/>
    <property type="match status" value="1"/>
</dbReference>
<protein>
    <submittedName>
        <fullName evidence="2">Nucleoside-diphosphate-sugar epimerase</fullName>
    </submittedName>
</protein>
<dbReference type="EMBL" id="CP001087">
    <property type="protein sequence ID" value="ACN13257.1"/>
    <property type="molecule type" value="Genomic_DNA"/>
</dbReference>
<proteinExistence type="predicted"/>
<keyword evidence="3" id="KW-1185">Reference proteome</keyword>
<gene>
    <name evidence="2" type="ordered locus">HRM2_01350</name>
</gene>
<dbReference type="Proteomes" id="UP000000442">
    <property type="component" value="Chromosome"/>
</dbReference>
<dbReference type="Gene3D" id="3.40.50.720">
    <property type="entry name" value="NAD(P)-binding Rossmann-like Domain"/>
    <property type="match status" value="1"/>
</dbReference>
<feature type="domain" description="NmrA-like" evidence="1">
    <location>
        <begin position="13"/>
        <end position="163"/>
    </location>
</feature>
<organism evidence="2 3">
    <name type="scientific">Desulforapulum autotrophicum (strain ATCC 43914 / DSM 3382 / VKM B-1955 / HRM2)</name>
    <name type="common">Desulfobacterium autotrophicum</name>
    <dbReference type="NCBI Taxonomy" id="177437"/>
    <lineage>
        <taxon>Bacteria</taxon>
        <taxon>Pseudomonadati</taxon>
        <taxon>Thermodesulfobacteriota</taxon>
        <taxon>Desulfobacteria</taxon>
        <taxon>Desulfobacterales</taxon>
        <taxon>Desulfobacteraceae</taxon>
        <taxon>Desulforapulum</taxon>
    </lineage>
</organism>
<name>C0QEE0_DESAH</name>
<dbReference type="eggNOG" id="COG0702">
    <property type="taxonomic scope" value="Bacteria"/>
</dbReference>
<dbReference type="SUPFAM" id="SSF51735">
    <property type="entry name" value="NAD(P)-binding Rossmann-fold domains"/>
    <property type="match status" value="1"/>
</dbReference>
<dbReference type="AlphaFoldDB" id="C0QEE0"/>
<dbReference type="InterPro" id="IPR051207">
    <property type="entry name" value="ComplexI_NDUFA9_subunit"/>
</dbReference>
<dbReference type="InterPro" id="IPR021295">
    <property type="entry name" value="DUF2867"/>
</dbReference>
<evidence type="ECO:0000313" key="3">
    <source>
        <dbReference type="Proteomes" id="UP000000442"/>
    </source>
</evidence>
<dbReference type="PANTHER" id="PTHR12126">
    <property type="entry name" value="NADH-UBIQUINONE OXIDOREDUCTASE 39 KDA SUBUNIT-RELATED"/>
    <property type="match status" value="1"/>
</dbReference>